<evidence type="ECO:0000259" key="1">
    <source>
        <dbReference type="Pfam" id="PF20150"/>
    </source>
</evidence>
<evidence type="ECO:0000313" key="2">
    <source>
        <dbReference type="EMBL" id="CZR50510.1"/>
    </source>
</evidence>
<dbReference type="PANTHER" id="PTHR35910">
    <property type="entry name" value="2EXR DOMAIN-CONTAINING PROTEIN"/>
    <property type="match status" value="1"/>
</dbReference>
<dbReference type="PANTHER" id="PTHR35910:SF6">
    <property type="entry name" value="2EXR DOMAIN-CONTAINING PROTEIN"/>
    <property type="match status" value="1"/>
</dbReference>
<name>A0A1L7WCK8_9HELO</name>
<dbReference type="OrthoDB" id="3557569at2759"/>
<proteinExistence type="predicted"/>
<dbReference type="EMBL" id="FJOG01000001">
    <property type="protein sequence ID" value="CZR50510.1"/>
    <property type="molecule type" value="Genomic_DNA"/>
</dbReference>
<organism evidence="2 3">
    <name type="scientific">Phialocephala subalpina</name>
    <dbReference type="NCBI Taxonomy" id="576137"/>
    <lineage>
        <taxon>Eukaryota</taxon>
        <taxon>Fungi</taxon>
        <taxon>Dikarya</taxon>
        <taxon>Ascomycota</taxon>
        <taxon>Pezizomycotina</taxon>
        <taxon>Leotiomycetes</taxon>
        <taxon>Helotiales</taxon>
        <taxon>Mollisiaceae</taxon>
        <taxon>Phialocephala</taxon>
        <taxon>Phialocephala fortinii species complex</taxon>
    </lineage>
</organism>
<feature type="domain" description="2EXR" evidence="1">
    <location>
        <begin position="42"/>
        <end position="90"/>
    </location>
</feature>
<reference evidence="2 3" key="1">
    <citation type="submission" date="2016-03" db="EMBL/GenBank/DDBJ databases">
        <authorList>
            <person name="Ploux O."/>
        </authorList>
    </citation>
    <scope>NUCLEOTIDE SEQUENCE [LARGE SCALE GENOMIC DNA]</scope>
    <source>
        <strain evidence="2 3">UAMH 11012</strain>
    </source>
</reference>
<dbReference type="Pfam" id="PF20150">
    <property type="entry name" value="2EXR"/>
    <property type="match status" value="1"/>
</dbReference>
<dbReference type="InterPro" id="IPR045518">
    <property type="entry name" value="2EXR"/>
</dbReference>
<evidence type="ECO:0000313" key="3">
    <source>
        <dbReference type="Proteomes" id="UP000184330"/>
    </source>
</evidence>
<dbReference type="AlphaFoldDB" id="A0A1L7WCK8"/>
<sequence>MVPCKAEQHQEWIPAKQLLSRNWVVSSDRRGALSSYREAQLMSTACQAPVSPVLLVCRESRNLAMETYKRTFACPNSIPETYFNFVTDILYINYDRSCRMCLDVWNGFRKQDTKDLKKVERLAIRGCTWSFYKEDIKKVLSIFPRNRRSSRPVHVQETIKSFQTFDVQREFAKNCIKVPSPCRNWKYNLSTENLERLKKSKLEIGEPWTLPEIERKTMAPYKTKLALQEAEDNCRARIDTFMSEMERQAREMWANPDENLAKWDDDHETWLRQDEGRFGSDVWSQQNS</sequence>
<dbReference type="Proteomes" id="UP000184330">
    <property type="component" value="Unassembled WGS sequence"/>
</dbReference>
<protein>
    <recommendedName>
        <fullName evidence="1">2EXR domain-containing protein</fullName>
    </recommendedName>
</protein>
<keyword evidence="3" id="KW-1185">Reference proteome</keyword>
<accession>A0A1L7WCK8</accession>
<gene>
    <name evidence="2" type="ORF">PAC_00383</name>
</gene>